<sequence>MYTVSTDPHRLDIPLIHRYLAEGSYWATNIPLETVERAITNSLCFGVYGPGGGQVAFARVITDRATFAWLCDVFVLPEFRGQGISKQLMQEVWSHPDIRDVRRQMLATLDAHGLYEQFGFRPIANPERYMEVKRSNPYGVPTGN</sequence>
<evidence type="ECO:0000259" key="1">
    <source>
        <dbReference type="PROSITE" id="PS51186"/>
    </source>
</evidence>
<evidence type="ECO:0000313" key="3">
    <source>
        <dbReference type="Proteomes" id="UP000532746"/>
    </source>
</evidence>
<accession>A0A7W9SYF1</accession>
<dbReference type="AlphaFoldDB" id="A0A7W9SYF1"/>
<dbReference type="EMBL" id="JACHGG010000001">
    <property type="protein sequence ID" value="MBB6057793.1"/>
    <property type="molecule type" value="Genomic_DNA"/>
</dbReference>
<feature type="domain" description="N-acetyltransferase" evidence="1">
    <location>
        <begin position="2"/>
        <end position="135"/>
    </location>
</feature>
<name>A0A7W9SYF1_9BACT</name>
<dbReference type="Proteomes" id="UP000532746">
    <property type="component" value="Unassembled WGS sequence"/>
</dbReference>
<dbReference type="CDD" id="cd04301">
    <property type="entry name" value="NAT_SF"/>
    <property type="match status" value="1"/>
</dbReference>
<comment type="caution">
    <text evidence="2">The sequence shown here is derived from an EMBL/GenBank/DDBJ whole genome shotgun (WGS) entry which is preliminary data.</text>
</comment>
<proteinExistence type="predicted"/>
<dbReference type="SUPFAM" id="SSF55729">
    <property type="entry name" value="Acyl-CoA N-acyltransferases (Nat)"/>
    <property type="match status" value="1"/>
</dbReference>
<dbReference type="GO" id="GO:0016747">
    <property type="term" value="F:acyltransferase activity, transferring groups other than amino-acyl groups"/>
    <property type="evidence" value="ECO:0007669"/>
    <property type="project" value="InterPro"/>
</dbReference>
<dbReference type="Pfam" id="PF13508">
    <property type="entry name" value="Acetyltransf_7"/>
    <property type="match status" value="1"/>
</dbReference>
<keyword evidence="3" id="KW-1185">Reference proteome</keyword>
<gene>
    <name evidence="2" type="ORF">HNQ93_000623</name>
</gene>
<dbReference type="RefSeq" id="WP_183402008.1">
    <property type="nucleotide sequence ID" value="NZ_JACHGG010000001.1"/>
</dbReference>
<dbReference type="InterPro" id="IPR016181">
    <property type="entry name" value="Acyl_CoA_acyltransferase"/>
</dbReference>
<dbReference type="InterPro" id="IPR000182">
    <property type="entry name" value="GNAT_dom"/>
</dbReference>
<dbReference type="Gene3D" id="3.40.630.30">
    <property type="match status" value="1"/>
</dbReference>
<protein>
    <submittedName>
        <fullName evidence="2">GNAT superfamily N-acetyltransferase</fullName>
    </submittedName>
</protein>
<dbReference type="PANTHER" id="PTHR43233">
    <property type="entry name" value="FAMILY N-ACETYLTRANSFERASE, PUTATIVE (AFU_ORTHOLOGUE AFUA_6G03350)-RELATED"/>
    <property type="match status" value="1"/>
</dbReference>
<reference evidence="2 3" key="1">
    <citation type="submission" date="2020-08" db="EMBL/GenBank/DDBJ databases">
        <title>Genomic Encyclopedia of Type Strains, Phase IV (KMG-IV): sequencing the most valuable type-strain genomes for metagenomic binning, comparative biology and taxonomic classification.</title>
        <authorList>
            <person name="Goeker M."/>
        </authorList>
    </citation>
    <scope>NUCLEOTIDE SEQUENCE [LARGE SCALE GENOMIC DNA]</scope>
    <source>
        <strain evidence="2 3">DSM 26718</strain>
    </source>
</reference>
<evidence type="ECO:0000313" key="2">
    <source>
        <dbReference type="EMBL" id="MBB6057793.1"/>
    </source>
</evidence>
<dbReference type="PROSITE" id="PS51186">
    <property type="entry name" value="GNAT"/>
    <property type="match status" value="1"/>
</dbReference>
<organism evidence="2 3">
    <name type="scientific">Hymenobacter luteus</name>
    <dbReference type="NCBI Taxonomy" id="1411122"/>
    <lineage>
        <taxon>Bacteria</taxon>
        <taxon>Pseudomonadati</taxon>
        <taxon>Bacteroidota</taxon>
        <taxon>Cytophagia</taxon>
        <taxon>Cytophagales</taxon>
        <taxon>Hymenobacteraceae</taxon>
        <taxon>Hymenobacter</taxon>
    </lineage>
</organism>
<keyword evidence="2" id="KW-0808">Transferase</keyword>
<dbReference type="InterPro" id="IPR053144">
    <property type="entry name" value="Acetyltransferase_Butenolide"/>
</dbReference>
<dbReference type="PANTHER" id="PTHR43233:SF1">
    <property type="entry name" value="FAMILY N-ACETYLTRANSFERASE, PUTATIVE (AFU_ORTHOLOGUE AFUA_6G03350)-RELATED"/>
    <property type="match status" value="1"/>
</dbReference>